<feature type="binding site" evidence="10">
    <location>
        <position position="101"/>
    </location>
    <ligand>
        <name>(6S)-5-formyl-5,6,7,8-tetrahydrofolate</name>
        <dbReference type="ChEBI" id="CHEBI:57457"/>
    </ligand>
</feature>
<dbReference type="Pfam" id="PF12631">
    <property type="entry name" value="MnmE_helical"/>
    <property type="match status" value="1"/>
</dbReference>
<dbReference type="HAMAP" id="MF_00379">
    <property type="entry name" value="GTPase_MnmE"/>
    <property type="match status" value="1"/>
</dbReference>
<dbReference type="GO" id="GO:0046872">
    <property type="term" value="F:metal ion binding"/>
    <property type="evidence" value="ECO:0007669"/>
    <property type="project" value="UniProtKB-KW"/>
</dbReference>
<feature type="binding site" evidence="10">
    <location>
        <position position="140"/>
    </location>
    <ligand>
        <name>(6S)-5-formyl-5,6,7,8-tetrahydrofolate</name>
        <dbReference type="ChEBI" id="CHEBI:57457"/>
    </ligand>
</feature>
<dbReference type="InterPro" id="IPR027417">
    <property type="entry name" value="P-loop_NTPase"/>
</dbReference>
<dbReference type="PANTHER" id="PTHR42714:SF2">
    <property type="entry name" value="TRNA MODIFICATION GTPASE GTPBP3, MITOCHONDRIAL"/>
    <property type="match status" value="1"/>
</dbReference>
<comment type="caution">
    <text evidence="10">Lacks conserved residue(s) required for the propagation of feature annotation.</text>
</comment>
<feature type="binding site" evidence="10">
    <location>
        <position position="265"/>
    </location>
    <ligand>
        <name>K(+)</name>
        <dbReference type="ChEBI" id="CHEBI:29103"/>
    </ligand>
</feature>
<dbReference type="InterPro" id="IPR018948">
    <property type="entry name" value="GTP-bd_TrmE_N"/>
</dbReference>
<keyword evidence="2 10" id="KW-0963">Cytoplasm</keyword>
<dbReference type="PANTHER" id="PTHR42714">
    <property type="entry name" value="TRNA MODIFICATION GTPASE GTPBP3"/>
    <property type="match status" value="1"/>
</dbReference>
<keyword evidence="4 10" id="KW-0479">Metal-binding</keyword>
<feature type="binding site" evidence="10">
    <location>
        <begin position="265"/>
        <end position="271"/>
    </location>
    <ligand>
        <name>GTP</name>
        <dbReference type="ChEBI" id="CHEBI:37565"/>
    </ligand>
</feature>
<comment type="subcellular location">
    <subcellularLocation>
        <location evidence="10">Cytoplasm</location>
    </subcellularLocation>
</comment>
<keyword evidence="15" id="KW-1185">Reference proteome</keyword>
<dbReference type="Gene3D" id="1.20.120.430">
    <property type="entry name" value="tRNA modification GTPase MnmE domain 2"/>
    <property type="match status" value="1"/>
</dbReference>
<evidence type="ECO:0000256" key="6">
    <source>
        <dbReference type="ARBA" id="ARBA00022801"/>
    </source>
</evidence>
<keyword evidence="5 10" id="KW-0547">Nucleotide-binding</keyword>
<evidence type="ECO:0000313" key="14">
    <source>
        <dbReference type="EMBL" id="SDM06244.1"/>
    </source>
</evidence>
<name>A0A1G9Q5C3_9FIRM</name>
<dbReference type="STRING" id="321763.SAMN04488692_11555"/>
<dbReference type="SUPFAM" id="SSF116878">
    <property type="entry name" value="TrmE connector domain"/>
    <property type="match status" value="1"/>
</dbReference>
<dbReference type="CDD" id="cd04164">
    <property type="entry name" value="trmE"/>
    <property type="match status" value="1"/>
</dbReference>
<dbReference type="Gene3D" id="3.40.50.300">
    <property type="entry name" value="P-loop containing nucleotide triphosphate hydrolases"/>
    <property type="match status" value="1"/>
</dbReference>
<evidence type="ECO:0000256" key="1">
    <source>
        <dbReference type="ARBA" id="ARBA00011043"/>
    </source>
</evidence>
<feature type="binding site" evidence="10">
    <location>
        <begin position="246"/>
        <end position="251"/>
    </location>
    <ligand>
        <name>GTP</name>
        <dbReference type="ChEBI" id="CHEBI:37565"/>
    </ligand>
</feature>
<dbReference type="CDD" id="cd14858">
    <property type="entry name" value="TrmE_N"/>
    <property type="match status" value="1"/>
</dbReference>
<proteinExistence type="inferred from homology"/>
<dbReference type="InterPro" id="IPR027266">
    <property type="entry name" value="TrmE/GcvT-like"/>
</dbReference>
<dbReference type="Proteomes" id="UP000199476">
    <property type="component" value="Unassembled WGS sequence"/>
</dbReference>
<dbReference type="Pfam" id="PF10396">
    <property type="entry name" value="TrmE_N"/>
    <property type="match status" value="1"/>
</dbReference>
<dbReference type="EC" id="3.6.-.-" evidence="10"/>
<evidence type="ECO:0000256" key="5">
    <source>
        <dbReference type="ARBA" id="ARBA00022741"/>
    </source>
</evidence>
<dbReference type="InterPro" id="IPR027368">
    <property type="entry name" value="MnmE_dom2"/>
</dbReference>
<keyword evidence="8 10" id="KW-0630">Potassium</keyword>
<feature type="domain" description="TrmE-type G" evidence="13">
    <location>
        <begin position="236"/>
        <end position="395"/>
    </location>
</feature>
<dbReference type="GO" id="GO:0002098">
    <property type="term" value="P:tRNA wobble uridine modification"/>
    <property type="evidence" value="ECO:0007669"/>
    <property type="project" value="TreeGrafter"/>
</dbReference>
<evidence type="ECO:0000256" key="7">
    <source>
        <dbReference type="ARBA" id="ARBA00022842"/>
    </source>
</evidence>
<dbReference type="GO" id="GO:0042802">
    <property type="term" value="F:identical protein binding"/>
    <property type="evidence" value="ECO:0007669"/>
    <property type="project" value="UniProtKB-ARBA"/>
</dbReference>
<dbReference type="InterPro" id="IPR006073">
    <property type="entry name" value="GTP-bd"/>
</dbReference>
<feature type="binding site" evidence="10">
    <location>
        <position position="37"/>
    </location>
    <ligand>
        <name>(6S)-5-formyl-5,6,7,8-tetrahydrofolate</name>
        <dbReference type="ChEBI" id="CHEBI:57457"/>
    </ligand>
</feature>
<dbReference type="InterPro" id="IPR031168">
    <property type="entry name" value="G_TrmE"/>
</dbReference>
<dbReference type="GO" id="GO:0005525">
    <property type="term" value="F:GTP binding"/>
    <property type="evidence" value="ECO:0007669"/>
    <property type="project" value="UniProtKB-UniRule"/>
</dbReference>
<feature type="binding site" evidence="10">
    <location>
        <begin position="290"/>
        <end position="293"/>
    </location>
    <ligand>
        <name>GTP</name>
        <dbReference type="ChEBI" id="CHEBI:37565"/>
    </ligand>
</feature>
<dbReference type="OrthoDB" id="9805918at2"/>
<feature type="binding site" evidence="10">
    <location>
        <position position="246"/>
    </location>
    <ligand>
        <name>K(+)</name>
        <dbReference type="ChEBI" id="CHEBI:29103"/>
    </ligand>
</feature>
<dbReference type="SUPFAM" id="SSF52540">
    <property type="entry name" value="P-loop containing nucleoside triphosphate hydrolases"/>
    <property type="match status" value="1"/>
</dbReference>
<accession>A0A1G9Q5C3</accession>
<sequence>MSERKDGDNQSKNTPEQEETIAAIATPAGSGGLGKVRISGSRALKIADSVFTSPSGKSLSEVASHTIHYGFIRDKEENKIDEVLALVLKSPRSFTSEDTVEFDCHGGMMPLNGVLEAVLQAGARMAEPGEFSRRAFLNGRIDLSQAEAIIDLINSQTEKSRELAMQQLQGNLSSRIKDLRDDMLELLSQLEATCDFPEDEIPGFAGDELDERIENMLSPLKKLIASSREGRIYREGLKTVIAGKPNVGKSSLLNTLLNEERAIVTEVPGTTRDVISEIVNLEGIPLRITDTAGIRTTDDQVEKIGVARSESSLRSADLVLFMLDVSQGLTEEDREIFAKIQEKPLIILVNKTDLPADLDREKIEKNFPGAPVLFISVEERRGLKELKETIVELIFSDRVVGDHDYTVTRLRHRRALEKARESLEHMQQACKRGMPEDMLSIDLRDALHELGKITGETVTEDMVEKIFSDFCVGK</sequence>
<keyword evidence="7 10" id="KW-0460">Magnesium</keyword>
<dbReference type="Pfam" id="PF01926">
    <property type="entry name" value="MMR_HSR1"/>
    <property type="match status" value="1"/>
</dbReference>
<feature type="binding site" evidence="10">
    <location>
        <position position="271"/>
    </location>
    <ligand>
        <name>Mg(2+)</name>
        <dbReference type="ChEBI" id="CHEBI:18420"/>
    </ligand>
</feature>
<evidence type="ECO:0000256" key="3">
    <source>
        <dbReference type="ARBA" id="ARBA00022694"/>
    </source>
</evidence>
<comment type="subunit">
    <text evidence="10">Homodimer. Heterotetramer of two MnmE and two MnmG subunits.</text>
</comment>
<feature type="binding site" evidence="10">
    <location>
        <position position="267"/>
    </location>
    <ligand>
        <name>K(+)</name>
        <dbReference type="ChEBI" id="CHEBI:29103"/>
    </ligand>
</feature>
<evidence type="ECO:0000256" key="8">
    <source>
        <dbReference type="ARBA" id="ARBA00022958"/>
    </source>
</evidence>
<feature type="binding site" evidence="10">
    <location>
        <position position="250"/>
    </location>
    <ligand>
        <name>Mg(2+)</name>
        <dbReference type="ChEBI" id="CHEBI:18420"/>
    </ligand>
</feature>
<dbReference type="FunFam" id="3.40.50.300:FF:000494">
    <property type="entry name" value="tRNA modification GTPase MnmE"/>
    <property type="match status" value="1"/>
</dbReference>
<dbReference type="GO" id="GO:0003924">
    <property type="term" value="F:GTPase activity"/>
    <property type="evidence" value="ECO:0007669"/>
    <property type="project" value="UniProtKB-UniRule"/>
</dbReference>
<evidence type="ECO:0000256" key="12">
    <source>
        <dbReference type="SAM" id="MobiDB-lite"/>
    </source>
</evidence>
<dbReference type="RefSeq" id="WP_089760782.1">
    <property type="nucleotide sequence ID" value="NZ_FNGO01000015.1"/>
</dbReference>
<dbReference type="NCBIfam" id="NF003661">
    <property type="entry name" value="PRK05291.1-3"/>
    <property type="match status" value="1"/>
</dbReference>
<keyword evidence="3 10" id="KW-0819">tRNA processing</keyword>
<evidence type="ECO:0000256" key="4">
    <source>
        <dbReference type="ARBA" id="ARBA00022723"/>
    </source>
</evidence>
<comment type="similarity">
    <text evidence="1 10 11">Belongs to the TRAFAC class TrmE-Era-EngA-EngB-Septin-like GTPase superfamily. TrmE GTPase family.</text>
</comment>
<evidence type="ECO:0000313" key="15">
    <source>
        <dbReference type="Proteomes" id="UP000199476"/>
    </source>
</evidence>
<feature type="binding site" evidence="10">
    <location>
        <position position="474"/>
    </location>
    <ligand>
        <name>(6S)-5-formyl-5,6,7,8-tetrahydrofolate</name>
        <dbReference type="ChEBI" id="CHEBI:57457"/>
    </ligand>
</feature>
<keyword evidence="6 10" id="KW-0378">Hydrolase</keyword>
<comment type="cofactor">
    <cofactor evidence="10">
        <name>K(+)</name>
        <dbReference type="ChEBI" id="CHEBI:29103"/>
    </cofactor>
    <text evidence="10">Binds 1 potassium ion per subunit.</text>
</comment>
<feature type="region of interest" description="Disordered" evidence="12">
    <location>
        <begin position="1"/>
        <end position="20"/>
    </location>
</feature>
<comment type="function">
    <text evidence="10">Exhibits a very high intrinsic GTPase hydrolysis rate. Involved in the addition of a carboxymethylaminomethyl (cmnm) group at the wobble position (U34) of certain tRNAs, forming tRNA-cmnm(5)s(2)U34.</text>
</comment>
<evidence type="ECO:0000256" key="9">
    <source>
        <dbReference type="ARBA" id="ARBA00023134"/>
    </source>
</evidence>
<evidence type="ECO:0000256" key="10">
    <source>
        <dbReference type="HAMAP-Rule" id="MF_00379"/>
    </source>
</evidence>
<dbReference type="PRINTS" id="PR00449">
    <property type="entry name" value="RASTRNSFRMNG"/>
</dbReference>
<dbReference type="InterPro" id="IPR025867">
    <property type="entry name" value="MnmE_helical"/>
</dbReference>
<evidence type="ECO:0000259" key="13">
    <source>
        <dbReference type="PROSITE" id="PS51709"/>
    </source>
</evidence>
<gene>
    <name evidence="10" type="primary">mnmE</name>
    <name evidence="10" type="synonym">trmE</name>
    <name evidence="14" type="ORF">SAMN04488692_11555</name>
</gene>
<evidence type="ECO:0000256" key="2">
    <source>
        <dbReference type="ARBA" id="ARBA00022490"/>
    </source>
</evidence>
<dbReference type="Gene3D" id="3.30.1360.120">
    <property type="entry name" value="Probable tRNA modification gtpase trme, domain 1"/>
    <property type="match status" value="1"/>
</dbReference>
<dbReference type="InterPro" id="IPR005225">
    <property type="entry name" value="Small_GTP-bd"/>
</dbReference>
<dbReference type="AlphaFoldDB" id="A0A1G9Q5C3"/>
<feature type="binding site" evidence="10">
    <location>
        <position position="270"/>
    </location>
    <ligand>
        <name>K(+)</name>
        <dbReference type="ChEBI" id="CHEBI:29103"/>
    </ligand>
</feature>
<dbReference type="GO" id="GO:0005829">
    <property type="term" value="C:cytosol"/>
    <property type="evidence" value="ECO:0007669"/>
    <property type="project" value="TreeGrafter"/>
</dbReference>
<reference evidence="14 15" key="1">
    <citation type="submission" date="2016-10" db="EMBL/GenBank/DDBJ databases">
        <authorList>
            <person name="de Groot N.N."/>
        </authorList>
    </citation>
    <scope>NUCLEOTIDE SEQUENCE [LARGE SCALE GENOMIC DNA]</scope>
    <source>
        <strain evidence="14 15">SLAS-1</strain>
    </source>
</reference>
<keyword evidence="9 10" id="KW-0342">GTP-binding</keyword>
<dbReference type="GO" id="GO:0030488">
    <property type="term" value="P:tRNA methylation"/>
    <property type="evidence" value="ECO:0007669"/>
    <property type="project" value="TreeGrafter"/>
</dbReference>
<organism evidence="14 15">
    <name type="scientific">Halarsenatibacter silvermanii</name>
    <dbReference type="NCBI Taxonomy" id="321763"/>
    <lineage>
        <taxon>Bacteria</taxon>
        <taxon>Bacillati</taxon>
        <taxon>Bacillota</taxon>
        <taxon>Clostridia</taxon>
        <taxon>Halanaerobiales</taxon>
        <taxon>Halarsenatibacteraceae</taxon>
        <taxon>Halarsenatibacter</taxon>
    </lineage>
</organism>
<dbReference type="NCBIfam" id="TIGR00450">
    <property type="entry name" value="mnmE_trmE_thdF"/>
    <property type="match status" value="1"/>
</dbReference>
<dbReference type="InterPro" id="IPR004520">
    <property type="entry name" value="GTPase_MnmE"/>
</dbReference>
<protein>
    <recommendedName>
        <fullName evidence="10">tRNA modification GTPase MnmE</fullName>
        <ecNumber evidence="10">3.6.-.-</ecNumber>
    </recommendedName>
</protein>
<dbReference type="EMBL" id="FNGO01000015">
    <property type="protein sequence ID" value="SDM06244.1"/>
    <property type="molecule type" value="Genomic_DNA"/>
</dbReference>
<dbReference type="FunFam" id="3.30.1360.120:FF:000003">
    <property type="entry name" value="tRNA modification GTPase MnmE"/>
    <property type="match status" value="1"/>
</dbReference>
<evidence type="ECO:0000256" key="11">
    <source>
        <dbReference type="RuleBase" id="RU003313"/>
    </source>
</evidence>
<dbReference type="PROSITE" id="PS51709">
    <property type="entry name" value="G_TRME"/>
    <property type="match status" value="1"/>
</dbReference>
<dbReference type="NCBIfam" id="TIGR00231">
    <property type="entry name" value="small_GTP"/>
    <property type="match status" value="1"/>
</dbReference>